<dbReference type="CDD" id="cd20704">
    <property type="entry name" value="Orc3"/>
    <property type="match status" value="2"/>
</dbReference>
<dbReference type="InterPro" id="IPR045667">
    <property type="entry name" value="ORC3_N"/>
</dbReference>
<dbReference type="Pfam" id="PF18137">
    <property type="entry name" value="WHD_ORC"/>
    <property type="match status" value="1"/>
</dbReference>
<evidence type="ECO:0000256" key="3">
    <source>
        <dbReference type="ARBA" id="ARBA00022705"/>
    </source>
</evidence>
<evidence type="ECO:0000256" key="4">
    <source>
        <dbReference type="ARBA" id="ARBA00023125"/>
    </source>
</evidence>
<dbReference type="GO" id="GO:0031261">
    <property type="term" value="C:DNA replication preinitiation complex"/>
    <property type="evidence" value="ECO:0007669"/>
    <property type="project" value="TreeGrafter"/>
</dbReference>
<organism evidence="8 9">
    <name type="scientific">Rhizodiscina lignyota</name>
    <dbReference type="NCBI Taxonomy" id="1504668"/>
    <lineage>
        <taxon>Eukaryota</taxon>
        <taxon>Fungi</taxon>
        <taxon>Dikarya</taxon>
        <taxon>Ascomycota</taxon>
        <taxon>Pezizomycotina</taxon>
        <taxon>Dothideomycetes</taxon>
        <taxon>Pleosporomycetidae</taxon>
        <taxon>Aulographales</taxon>
        <taxon>Rhizodiscinaceae</taxon>
        <taxon>Rhizodiscina</taxon>
    </lineage>
</organism>
<gene>
    <name evidence="8" type="ORF">NA57DRAFT_38384</name>
</gene>
<dbReference type="PANTHER" id="PTHR12748:SF0">
    <property type="entry name" value="ORIGIN RECOGNITION COMPLEX SUBUNIT 3"/>
    <property type="match status" value="1"/>
</dbReference>
<dbReference type="InterPro" id="IPR040855">
    <property type="entry name" value="ORC_WH_C"/>
</dbReference>
<evidence type="ECO:0000259" key="7">
    <source>
        <dbReference type="Pfam" id="PF18137"/>
    </source>
</evidence>
<accession>A0A9P4M6M4</accession>
<keyword evidence="3" id="KW-0235">DNA replication</keyword>
<dbReference type="Proteomes" id="UP000799772">
    <property type="component" value="Unassembled WGS sequence"/>
</dbReference>
<dbReference type="GO" id="GO:0003688">
    <property type="term" value="F:DNA replication origin binding"/>
    <property type="evidence" value="ECO:0007669"/>
    <property type="project" value="TreeGrafter"/>
</dbReference>
<sequence length="688" mass="78615">MDHEKCFVFEPEDEHPTKKRRIGSDDWINTWKLRKELYEQFWAHQRSKIESVLNRANEETVTKVLGFITSSKAPESSKLPAGLISAGPNIASHGALFRQIATKLGAADATIFVALTSSECSNLKSLLKSLIVKGTTLGDDEEDDAQTPHRKGPKLLNYDLQLLHDHVKQNAIETVVITFQDTEAFDGHVLSETIELFGLWRNRIPFVILFGIATSTDAFQDRLSRSALRCLQGKEFDVVQTDDLFEQVFLTTIDGNERHLWIGPELMSTFLNRQKDHAQNVTEFIDALKYAHMCHFFANSVSILMSTEAHGKVEISRHLCYTLRHLPSFEVCVSSSLNANNTFRESRGFLVPRPDRPPLSMRHYLFDDVALERLLNDTMVYRDTHSFPDMVRALRMIRVILSKMPRYAHHKLSALYTMMIGGNLLDSPMVKEMIAFLKRAPSNVLLEILNDTIGLLVLHQVEDAYYFETRDELQKLINDAKATDAPLRSAFDERNETLRTTVIAKKVELSKQKATLSKNDEAYSQILQRFTARLDEWLVMTLFYPDELMFAEVFIYDIKSPYRAAFSPKTRFAVERALSSPRDYLEYEYDCYDLSEEECEKQEARDAALSAAAPATAIMYQLYLESGALMNASDLYSAYHAILEEKTDDEELIKALFQRSLAELKYMGFIKDTKKKVDHVAKAAWSGL</sequence>
<evidence type="ECO:0000313" key="8">
    <source>
        <dbReference type="EMBL" id="KAF2099463.1"/>
    </source>
</evidence>
<evidence type="ECO:0000313" key="9">
    <source>
        <dbReference type="Proteomes" id="UP000799772"/>
    </source>
</evidence>
<dbReference type="Pfam" id="PF07034">
    <property type="entry name" value="ORC3_N"/>
    <property type="match status" value="1"/>
</dbReference>
<dbReference type="EMBL" id="ML978125">
    <property type="protein sequence ID" value="KAF2099463.1"/>
    <property type="molecule type" value="Genomic_DNA"/>
</dbReference>
<dbReference type="GO" id="GO:0005656">
    <property type="term" value="C:nuclear pre-replicative complex"/>
    <property type="evidence" value="ECO:0007669"/>
    <property type="project" value="TreeGrafter"/>
</dbReference>
<name>A0A9P4M6M4_9PEZI</name>
<evidence type="ECO:0000259" key="6">
    <source>
        <dbReference type="Pfam" id="PF07034"/>
    </source>
</evidence>
<dbReference type="AlphaFoldDB" id="A0A9P4M6M4"/>
<evidence type="ECO:0000256" key="2">
    <source>
        <dbReference type="ARBA" id="ARBA00010977"/>
    </source>
</evidence>
<dbReference type="InterPro" id="IPR020795">
    <property type="entry name" value="ORC3"/>
</dbReference>
<evidence type="ECO:0000256" key="5">
    <source>
        <dbReference type="ARBA" id="ARBA00023242"/>
    </source>
</evidence>
<feature type="domain" description="Origin recognition complex subunit 3 N-terminal" evidence="6">
    <location>
        <begin position="4"/>
        <end position="304"/>
    </location>
</feature>
<keyword evidence="9" id="KW-1185">Reference proteome</keyword>
<keyword evidence="5" id="KW-0539">Nucleus</keyword>
<evidence type="ECO:0000256" key="1">
    <source>
        <dbReference type="ARBA" id="ARBA00004123"/>
    </source>
</evidence>
<dbReference type="GO" id="GO:0005664">
    <property type="term" value="C:nuclear origin of replication recognition complex"/>
    <property type="evidence" value="ECO:0007669"/>
    <property type="project" value="InterPro"/>
</dbReference>
<keyword evidence="4" id="KW-0238">DNA-binding</keyword>
<dbReference type="OrthoDB" id="10265211at2759"/>
<comment type="similarity">
    <text evidence="2">Belongs to the ORC3 family.</text>
</comment>
<proteinExistence type="inferred from homology"/>
<comment type="caution">
    <text evidence="8">The sequence shown here is derived from an EMBL/GenBank/DDBJ whole genome shotgun (WGS) entry which is preliminary data.</text>
</comment>
<dbReference type="PANTHER" id="PTHR12748">
    <property type="entry name" value="ORIGIN RECOGNITION COMPLEX SUBUNIT 3"/>
    <property type="match status" value="1"/>
</dbReference>
<feature type="domain" description="Origin recognition complex subunit 3 winged helix C-terminal" evidence="7">
    <location>
        <begin position="571"/>
        <end position="685"/>
    </location>
</feature>
<comment type="subcellular location">
    <subcellularLocation>
        <location evidence="1">Nucleus</location>
    </subcellularLocation>
</comment>
<protein>
    <recommendedName>
        <fullName evidence="10">Origin recognition complex subunit</fullName>
    </recommendedName>
</protein>
<reference evidence="8" key="1">
    <citation type="journal article" date="2020" name="Stud. Mycol.">
        <title>101 Dothideomycetes genomes: a test case for predicting lifestyles and emergence of pathogens.</title>
        <authorList>
            <person name="Haridas S."/>
            <person name="Albert R."/>
            <person name="Binder M."/>
            <person name="Bloem J."/>
            <person name="Labutti K."/>
            <person name="Salamov A."/>
            <person name="Andreopoulos B."/>
            <person name="Baker S."/>
            <person name="Barry K."/>
            <person name="Bills G."/>
            <person name="Bluhm B."/>
            <person name="Cannon C."/>
            <person name="Castanera R."/>
            <person name="Culley D."/>
            <person name="Daum C."/>
            <person name="Ezra D."/>
            <person name="Gonzalez J."/>
            <person name="Henrissat B."/>
            <person name="Kuo A."/>
            <person name="Liang C."/>
            <person name="Lipzen A."/>
            <person name="Lutzoni F."/>
            <person name="Magnuson J."/>
            <person name="Mondo S."/>
            <person name="Nolan M."/>
            <person name="Ohm R."/>
            <person name="Pangilinan J."/>
            <person name="Park H.-J."/>
            <person name="Ramirez L."/>
            <person name="Alfaro M."/>
            <person name="Sun H."/>
            <person name="Tritt A."/>
            <person name="Yoshinaga Y."/>
            <person name="Zwiers L.-H."/>
            <person name="Turgeon B."/>
            <person name="Goodwin S."/>
            <person name="Spatafora J."/>
            <person name="Crous P."/>
            <person name="Grigoriev I."/>
        </authorList>
    </citation>
    <scope>NUCLEOTIDE SEQUENCE</scope>
    <source>
        <strain evidence="8">CBS 133067</strain>
    </source>
</reference>
<dbReference type="GO" id="GO:0006270">
    <property type="term" value="P:DNA replication initiation"/>
    <property type="evidence" value="ECO:0007669"/>
    <property type="project" value="TreeGrafter"/>
</dbReference>
<evidence type="ECO:0008006" key="10">
    <source>
        <dbReference type="Google" id="ProtNLM"/>
    </source>
</evidence>